<protein>
    <submittedName>
        <fullName evidence="3">NADP-dependent 3-hydroxy acid dehydrogenase YdfG</fullName>
    </submittedName>
</protein>
<keyword evidence="2" id="KW-0560">Oxidoreductase</keyword>
<dbReference type="PANTHER" id="PTHR42901">
    <property type="entry name" value="ALCOHOL DEHYDROGENASE"/>
    <property type="match status" value="1"/>
</dbReference>
<dbReference type="SUPFAM" id="SSF51735">
    <property type="entry name" value="NAD(P)-binding Rossmann-fold domains"/>
    <property type="match status" value="1"/>
</dbReference>
<reference evidence="4" key="1">
    <citation type="submission" date="2016-10" db="EMBL/GenBank/DDBJ databases">
        <authorList>
            <person name="Varghese N."/>
            <person name="Submissions S."/>
        </authorList>
    </citation>
    <scope>NUCLEOTIDE SEQUENCE [LARGE SCALE GENOMIC DNA]</scope>
    <source>
        <strain evidence="4">DSM 22002</strain>
    </source>
</reference>
<dbReference type="GO" id="GO:0016491">
    <property type="term" value="F:oxidoreductase activity"/>
    <property type="evidence" value="ECO:0007669"/>
    <property type="project" value="UniProtKB-KW"/>
</dbReference>
<dbReference type="Gene3D" id="3.40.50.720">
    <property type="entry name" value="NAD(P)-binding Rossmann-like Domain"/>
    <property type="match status" value="1"/>
</dbReference>
<dbReference type="Proteomes" id="UP000198822">
    <property type="component" value="Chromosome I"/>
</dbReference>
<proteinExistence type="inferred from homology"/>
<name>A0A1G8GFP8_9MICO</name>
<comment type="similarity">
    <text evidence="1">Belongs to the short-chain dehydrogenases/reductases (SDR) family.</text>
</comment>
<evidence type="ECO:0000256" key="1">
    <source>
        <dbReference type="ARBA" id="ARBA00006484"/>
    </source>
</evidence>
<dbReference type="InterPro" id="IPR036291">
    <property type="entry name" value="NAD(P)-bd_dom_sf"/>
</dbReference>
<organism evidence="3 4">
    <name type="scientific">Agrococcus jejuensis</name>
    <dbReference type="NCBI Taxonomy" id="399736"/>
    <lineage>
        <taxon>Bacteria</taxon>
        <taxon>Bacillati</taxon>
        <taxon>Actinomycetota</taxon>
        <taxon>Actinomycetes</taxon>
        <taxon>Micrococcales</taxon>
        <taxon>Microbacteriaceae</taxon>
        <taxon>Agrococcus</taxon>
    </lineage>
</organism>
<dbReference type="AlphaFoldDB" id="A0A1G8GFP8"/>
<dbReference type="Pfam" id="PF00106">
    <property type="entry name" value="adh_short"/>
    <property type="match status" value="1"/>
</dbReference>
<dbReference type="InterPro" id="IPR002347">
    <property type="entry name" value="SDR_fam"/>
</dbReference>
<evidence type="ECO:0000313" key="4">
    <source>
        <dbReference type="Proteomes" id="UP000198822"/>
    </source>
</evidence>
<evidence type="ECO:0000256" key="2">
    <source>
        <dbReference type="ARBA" id="ARBA00023002"/>
    </source>
</evidence>
<gene>
    <name evidence="3" type="ORF">SAMN04489720_2910</name>
</gene>
<dbReference type="PANTHER" id="PTHR42901:SF1">
    <property type="entry name" value="ALCOHOL DEHYDROGENASE"/>
    <property type="match status" value="1"/>
</dbReference>
<evidence type="ECO:0000313" key="3">
    <source>
        <dbReference type="EMBL" id="SDH93185.1"/>
    </source>
</evidence>
<dbReference type="EMBL" id="LT629695">
    <property type="protein sequence ID" value="SDH93185.1"/>
    <property type="molecule type" value="Genomic_DNA"/>
</dbReference>
<dbReference type="RefSeq" id="WP_172802345.1">
    <property type="nucleotide sequence ID" value="NZ_LT629695.1"/>
</dbReference>
<dbReference type="STRING" id="399736.SAMN04489720_2910"/>
<sequence length="256" mass="26999">MEQRIVVTGASSGIGRAVVEHAVRRGWHVLAVARREERLASLAADTGCETIVADLTSDDDVARLVDAATAFGANGLVHVAGGALGVGSVSTTTLDDWQGMFDMNVLSTKRVLTGLLPQLRASTAGGTYASIQVVTSIAATMPYVGGSGYNAAKAAEKALVDVLRLEVHGEPIRVMEVRPGMVWTEEFSLVRFKGDQSKADAVYEGVQDPLTADDVAQVMTDALALPGHVSIDEVVIKPVAQTHAWMVHRGPLQAKS</sequence>
<dbReference type="PRINTS" id="PR00081">
    <property type="entry name" value="GDHRDH"/>
</dbReference>
<accession>A0A1G8GFP8</accession>
<keyword evidence="4" id="KW-1185">Reference proteome</keyword>